<proteinExistence type="predicted"/>
<accession>I3XA71</accession>
<reference evidence="1 2" key="1">
    <citation type="journal article" date="2012" name="J. Bacteriol.">
        <title>Complete genome sequence of the broad-host-range strain Sinorhizobium fredii USDA257.</title>
        <authorList>
            <person name="Schuldes J."/>
            <person name="Rodriguez Orbegoso M."/>
            <person name="Schmeisser C."/>
            <person name="Krishnan H.B."/>
            <person name="Daniel R."/>
            <person name="Streit W.R."/>
        </authorList>
    </citation>
    <scope>NUCLEOTIDE SEQUENCE [LARGE SCALE GENOMIC DNA]</scope>
    <source>
        <strain evidence="1 2">USDA 257</strain>
    </source>
</reference>
<dbReference type="PATRIC" id="fig|1185652.3.peg.4403"/>
<organism evidence="1 2">
    <name type="scientific">Sinorhizobium fredii (strain USDA 257)</name>
    <dbReference type="NCBI Taxonomy" id="1185652"/>
    <lineage>
        <taxon>Bacteria</taxon>
        <taxon>Pseudomonadati</taxon>
        <taxon>Pseudomonadota</taxon>
        <taxon>Alphaproteobacteria</taxon>
        <taxon>Hyphomicrobiales</taxon>
        <taxon>Rhizobiaceae</taxon>
        <taxon>Sinorhizobium/Ensifer group</taxon>
        <taxon>Sinorhizobium</taxon>
    </lineage>
</organism>
<sequence>MSPAHQACDEPWSAGQNATCDAEFGIEKYPPARLYRRHRNNRK</sequence>
<dbReference type="AlphaFoldDB" id="I3XA71"/>
<evidence type="ECO:0000313" key="1">
    <source>
        <dbReference type="EMBL" id="AFL52777.1"/>
    </source>
</evidence>
<gene>
    <name evidence="1" type="ORF">USDA257_c42380</name>
</gene>
<name>I3XA71_SINF2</name>
<protein>
    <submittedName>
        <fullName evidence="1">Uncharacterized protein</fullName>
    </submittedName>
</protein>
<dbReference type="HOGENOM" id="CLU_3239663_0_0_5"/>
<evidence type="ECO:0000313" key="2">
    <source>
        <dbReference type="Proteomes" id="UP000006180"/>
    </source>
</evidence>
<dbReference type="KEGG" id="sfd:USDA257_c42380"/>
<dbReference type="EMBL" id="CP003563">
    <property type="protein sequence ID" value="AFL52777.1"/>
    <property type="molecule type" value="Genomic_DNA"/>
</dbReference>
<dbReference type="Proteomes" id="UP000006180">
    <property type="component" value="Chromosome"/>
</dbReference>